<dbReference type="Proteomes" id="UP000663583">
    <property type="component" value="Chromosome"/>
</dbReference>
<sequence length="289" mass="31837">MRPTRWTPVENQAVRRAVVTDAPQQREEAIASMPRGGPDASWLDRRLQTQALEYLDRDDVSDEVKQRVIRTLDRIGTLSKQHEKYARAALSVVSDVPNPRILELGAGHGKLSEQILMMHPTATVTVSDLDPTSLANITAGPLGDHPRAVAQLIDATEIDAADQSYDLVVFALAFHHLPPVIACRAIAEATRVGRRFLVVDLKRRNPFAVLLTTVVMLPINALFWLWPATRPAVHDGFISALRAYSLSALRALGRAADPSLRLDQLAPPTRFGPPLTSVVYSRARSESAR</sequence>
<evidence type="ECO:0000313" key="3">
    <source>
        <dbReference type="EMBL" id="QPI38196.1"/>
    </source>
</evidence>
<keyword evidence="3" id="KW-0808">Transferase</keyword>
<evidence type="ECO:0000259" key="2">
    <source>
        <dbReference type="Pfam" id="PF13649"/>
    </source>
</evidence>
<keyword evidence="1" id="KW-1133">Transmembrane helix</keyword>
<gene>
    <name evidence="3" type="ORF">I2456_01040</name>
</gene>
<dbReference type="Pfam" id="PF13649">
    <property type="entry name" value="Methyltransf_25"/>
    <property type="match status" value="1"/>
</dbReference>
<dbReference type="SUPFAM" id="SSF53335">
    <property type="entry name" value="S-adenosyl-L-methionine-dependent methyltransferases"/>
    <property type="match status" value="1"/>
</dbReference>
<evidence type="ECO:0000313" key="4">
    <source>
        <dbReference type="Proteomes" id="UP000663583"/>
    </source>
</evidence>
<dbReference type="CDD" id="cd02440">
    <property type="entry name" value="AdoMet_MTases"/>
    <property type="match status" value="1"/>
</dbReference>
<protein>
    <submittedName>
        <fullName evidence="3">Class I SAM-dependent methyltransferase</fullName>
    </submittedName>
</protein>
<reference evidence="3" key="1">
    <citation type="submission" date="2020-11" db="EMBL/GenBank/DDBJ databases">
        <title>Intraspecies plasmid and genomic variation of Mycobacterium kubicae revealed by the complete genome sequences of two clinical isolates.</title>
        <authorList>
            <person name="Hendrix J.R."/>
            <person name="Epperson L.E."/>
            <person name="Honda J.R."/>
            <person name="Strong M."/>
        </authorList>
    </citation>
    <scope>NUCLEOTIDE SEQUENCE</scope>
    <source>
        <strain evidence="3">JCM 13573</strain>
    </source>
</reference>
<feature type="transmembrane region" description="Helical" evidence="1">
    <location>
        <begin position="207"/>
        <end position="226"/>
    </location>
</feature>
<organism evidence="3 4">
    <name type="scientific">Mycobacterium kubicae</name>
    <dbReference type="NCBI Taxonomy" id="120959"/>
    <lineage>
        <taxon>Bacteria</taxon>
        <taxon>Bacillati</taxon>
        <taxon>Actinomycetota</taxon>
        <taxon>Actinomycetes</taxon>
        <taxon>Mycobacteriales</taxon>
        <taxon>Mycobacteriaceae</taxon>
        <taxon>Mycobacterium</taxon>
        <taxon>Mycobacterium simiae complex</taxon>
    </lineage>
</organism>
<keyword evidence="1" id="KW-0472">Membrane</keyword>
<dbReference type="GO" id="GO:0008168">
    <property type="term" value="F:methyltransferase activity"/>
    <property type="evidence" value="ECO:0007669"/>
    <property type="project" value="UniProtKB-KW"/>
</dbReference>
<dbReference type="GO" id="GO:0032259">
    <property type="term" value="P:methylation"/>
    <property type="evidence" value="ECO:0007669"/>
    <property type="project" value="UniProtKB-KW"/>
</dbReference>
<dbReference type="InterPro" id="IPR041698">
    <property type="entry name" value="Methyltransf_25"/>
</dbReference>
<dbReference type="Gene3D" id="3.40.50.150">
    <property type="entry name" value="Vaccinia Virus protein VP39"/>
    <property type="match status" value="1"/>
</dbReference>
<feature type="domain" description="Methyltransferase" evidence="2">
    <location>
        <begin position="101"/>
        <end position="192"/>
    </location>
</feature>
<proteinExistence type="predicted"/>
<evidence type="ECO:0000256" key="1">
    <source>
        <dbReference type="SAM" id="Phobius"/>
    </source>
</evidence>
<dbReference type="KEGG" id="mku:I2456_01040"/>
<dbReference type="AlphaFoldDB" id="A0AAX1J9Q6"/>
<dbReference type="InterPro" id="IPR029063">
    <property type="entry name" value="SAM-dependent_MTases_sf"/>
</dbReference>
<accession>A0AAX1J9Q6</accession>
<keyword evidence="1" id="KW-0812">Transmembrane</keyword>
<dbReference type="EMBL" id="CP065047">
    <property type="protein sequence ID" value="QPI38196.1"/>
    <property type="molecule type" value="Genomic_DNA"/>
</dbReference>
<name>A0AAX1J9Q6_9MYCO</name>
<keyword evidence="3" id="KW-0489">Methyltransferase</keyword>